<dbReference type="EMBL" id="QZEZ01000005">
    <property type="protein sequence ID" value="RJK95337.1"/>
    <property type="molecule type" value="Genomic_DNA"/>
</dbReference>
<proteinExistence type="predicted"/>
<protein>
    <submittedName>
        <fullName evidence="1">Uncharacterized protein</fullName>
    </submittedName>
</protein>
<reference evidence="1 2" key="1">
    <citation type="submission" date="2018-09" db="EMBL/GenBank/DDBJ databases">
        <title>YIM 75000 draft genome.</title>
        <authorList>
            <person name="Tang S."/>
            <person name="Feng Y."/>
        </authorList>
    </citation>
    <scope>NUCLEOTIDE SEQUENCE [LARGE SCALE GENOMIC DNA]</scope>
    <source>
        <strain evidence="1 2">YIM 75000</strain>
    </source>
</reference>
<dbReference type="Proteomes" id="UP000265614">
    <property type="component" value="Unassembled WGS sequence"/>
</dbReference>
<name>A0A3A3Z462_9ACTN</name>
<organism evidence="1 2">
    <name type="scientific">Vallicoccus soli</name>
    <dbReference type="NCBI Taxonomy" id="2339232"/>
    <lineage>
        <taxon>Bacteria</taxon>
        <taxon>Bacillati</taxon>
        <taxon>Actinomycetota</taxon>
        <taxon>Actinomycetes</taxon>
        <taxon>Motilibacterales</taxon>
        <taxon>Vallicoccaceae</taxon>
        <taxon>Vallicoccus</taxon>
    </lineage>
</organism>
<comment type="caution">
    <text evidence="1">The sequence shown here is derived from an EMBL/GenBank/DDBJ whole genome shotgun (WGS) entry which is preliminary data.</text>
</comment>
<dbReference type="RefSeq" id="WP_119950690.1">
    <property type="nucleotide sequence ID" value="NZ_QZEZ01000005.1"/>
</dbReference>
<dbReference type="AlphaFoldDB" id="A0A3A3Z462"/>
<gene>
    <name evidence="1" type="ORF">D5H78_11770</name>
</gene>
<keyword evidence="2" id="KW-1185">Reference proteome</keyword>
<sequence length="178" mass="18384">MSGAVRAAADRLLAPGTRSRAVAGALIDKVVAPLAGDPAPGLRGASDDGERVVLVLVRGATADRVAEVVERVQEARRVLGGFVPVLLVDGRAFVPVRRAGLVAEQVPAGGPALADALAERRRTYGTDLVVVVGEGAPAPDVALLDGLLRPVPRGPRAPAPVRRLARRLERAFDRPGPG</sequence>
<evidence type="ECO:0000313" key="2">
    <source>
        <dbReference type="Proteomes" id="UP000265614"/>
    </source>
</evidence>
<evidence type="ECO:0000313" key="1">
    <source>
        <dbReference type="EMBL" id="RJK95337.1"/>
    </source>
</evidence>
<accession>A0A3A3Z462</accession>